<evidence type="ECO:0000256" key="3">
    <source>
        <dbReference type="ARBA" id="ARBA00023288"/>
    </source>
</evidence>
<feature type="compositionally biased region" description="Basic and acidic residues" evidence="6">
    <location>
        <begin position="84"/>
        <end position="142"/>
    </location>
</feature>
<keyword evidence="3" id="KW-0449">Lipoprotein</keyword>
<reference evidence="9" key="1">
    <citation type="submission" date="2025-08" db="UniProtKB">
        <authorList>
            <consortium name="RefSeq"/>
        </authorList>
    </citation>
    <scope>IDENTIFICATION</scope>
    <source>
        <tissue evidence="9">Fruit stalk</tissue>
    </source>
</reference>
<keyword evidence="1" id="KW-0488">Methylation</keyword>
<dbReference type="RefSeq" id="XP_022757448.1">
    <property type="nucleotide sequence ID" value="XM_022901713.1"/>
</dbReference>
<dbReference type="GO" id="GO:0046872">
    <property type="term" value="F:metal ion binding"/>
    <property type="evidence" value="ECO:0007669"/>
    <property type="project" value="UniProtKB-KW"/>
</dbReference>
<proteinExistence type="inferred from homology"/>
<dbReference type="OrthoDB" id="1923658at2759"/>
<feature type="region of interest" description="Disordered" evidence="6">
    <location>
        <begin position="80"/>
        <end position="152"/>
    </location>
</feature>
<evidence type="ECO:0000313" key="9">
    <source>
        <dbReference type="RefSeq" id="XP_022757448.1"/>
    </source>
</evidence>
<organism evidence="8 9">
    <name type="scientific">Durio zibethinus</name>
    <name type="common">Durian</name>
    <dbReference type="NCBI Taxonomy" id="66656"/>
    <lineage>
        <taxon>Eukaryota</taxon>
        <taxon>Viridiplantae</taxon>
        <taxon>Streptophyta</taxon>
        <taxon>Embryophyta</taxon>
        <taxon>Tracheophyta</taxon>
        <taxon>Spermatophyta</taxon>
        <taxon>Magnoliopsida</taxon>
        <taxon>eudicotyledons</taxon>
        <taxon>Gunneridae</taxon>
        <taxon>Pentapetalae</taxon>
        <taxon>rosids</taxon>
        <taxon>malvids</taxon>
        <taxon>Malvales</taxon>
        <taxon>Malvaceae</taxon>
        <taxon>Helicteroideae</taxon>
        <taxon>Durio</taxon>
    </lineage>
</organism>
<evidence type="ECO:0000259" key="7">
    <source>
        <dbReference type="PROSITE" id="PS50846"/>
    </source>
</evidence>
<dbReference type="SUPFAM" id="SSF55008">
    <property type="entry name" value="HMA, heavy metal-associated domain"/>
    <property type="match status" value="1"/>
</dbReference>
<dbReference type="PANTHER" id="PTHR45811:SF35">
    <property type="entry name" value="HEAVY METAL-ASSOCIATED ISOPRENYLATED PLANT PROTEIN 39"/>
    <property type="match status" value="1"/>
</dbReference>
<keyword evidence="4" id="KW-0636">Prenylation</keyword>
<evidence type="ECO:0000256" key="1">
    <source>
        <dbReference type="ARBA" id="ARBA00022481"/>
    </source>
</evidence>
<evidence type="ECO:0000256" key="6">
    <source>
        <dbReference type="SAM" id="MobiDB-lite"/>
    </source>
</evidence>
<dbReference type="PANTHER" id="PTHR45811">
    <property type="entry name" value="COPPER TRANSPORT PROTEIN FAMILY-RELATED"/>
    <property type="match status" value="1"/>
</dbReference>
<dbReference type="KEGG" id="dzi:111304782"/>
<keyword evidence="2" id="KW-0479">Metal-binding</keyword>
<dbReference type="GeneID" id="111304782"/>
<evidence type="ECO:0000256" key="4">
    <source>
        <dbReference type="ARBA" id="ARBA00023289"/>
    </source>
</evidence>
<protein>
    <submittedName>
        <fullName evidence="9">Heavy metal-associated isoprenylated plant protein 39-like isoform X1</fullName>
    </submittedName>
</protein>
<keyword evidence="8" id="KW-1185">Reference proteome</keyword>
<evidence type="ECO:0000313" key="8">
    <source>
        <dbReference type="Proteomes" id="UP000515121"/>
    </source>
</evidence>
<dbReference type="PROSITE" id="PS50846">
    <property type="entry name" value="HMA_2"/>
    <property type="match status" value="1"/>
</dbReference>
<gene>
    <name evidence="9" type="primary">LOC111304782</name>
</gene>
<accession>A0A6P5ZXF7</accession>
<name>A0A6P5ZXF7_DURZI</name>
<dbReference type="Pfam" id="PF00403">
    <property type="entry name" value="HMA"/>
    <property type="match status" value="1"/>
</dbReference>
<dbReference type="Proteomes" id="UP000515121">
    <property type="component" value="Unplaced"/>
</dbReference>
<dbReference type="Gene3D" id="3.30.70.100">
    <property type="match status" value="1"/>
</dbReference>
<feature type="domain" description="HMA" evidence="7">
    <location>
        <begin position="14"/>
        <end position="81"/>
    </location>
</feature>
<evidence type="ECO:0000256" key="2">
    <source>
        <dbReference type="ARBA" id="ARBA00022723"/>
    </source>
</evidence>
<dbReference type="InterPro" id="IPR006121">
    <property type="entry name" value="HMA_dom"/>
</dbReference>
<dbReference type="InterPro" id="IPR036163">
    <property type="entry name" value="HMA_dom_sf"/>
</dbReference>
<evidence type="ECO:0000256" key="5">
    <source>
        <dbReference type="ARBA" id="ARBA00024045"/>
    </source>
</evidence>
<dbReference type="InterPro" id="IPR051863">
    <property type="entry name" value="HIPP"/>
</dbReference>
<comment type="similarity">
    <text evidence="5">Belongs to the HIPP family.</text>
</comment>
<sequence>MSQTEIVLLLLFNSKKFVLKLDLHDDKAKQKALKTVSSLAGIDSIAMDMKAKQLTVIGTVDPVNVVSKLRKYWPTDIVSVGPAKEPEKKEEPKKEEPKKEEEQKKEEPKKEEEQKKEEPKKEEPKKEEPKKEEEKKEEEKKPQPPPDPVLELVKAYRAYNPHMTSYYYVQSMEENPNACVIC</sequence>
<dbReference type="AlphaFoldDB" id="A0A6P5ZXF7"/>